<dbReference type="InterPro" id="IPR016162">
    <property type="entry name" value="Ald_DH_N"/>
</dbReference>
<comment type="similarity">
    <text evidence="1">Belongs to the aldehyde dehydrogenase family.</text>
</comment>
<evidence type="ECO:0000256" key="2">
    <source>
        <dbReference type="ARBA" id="ARBA00023002"/>
    </source>
</evidence>
<dbReference type="GO" id="GO:0016620">
    <property type="term" value="F:oxidoreductase activity, acting on the aldehyde or oxo group of donors, NAD or NADP as acceptor"/>
    <property type="evidence" value="ECO:0007669"/>
    <property type="project" value="InterPro"/>
</dbReference>
<dbReference type="Gene3D" id="3.40.605.10">
    <property type="entry name" value="Aldehyde Dehydrogenase, Chain A, domain 1"/>
    <property type="match status" value="1"/>
</dbReference>
<dbReference type="AlphaFoldDB" id="A0A5S4FI03"/>
<evidence type="ECO:0000256" key="3">
    <source>
        <dbReference type="ARBA" id="ARBA00023027"/>
    </source>
</evidence>
<reference evidence="5 6" key="1">
    <citation type="submission" date="2019-05" db="EMBL/GenBank/DDBJ databases">
        <title>Draft genome sequence of Nonomuraea zeae DSM 100528.</title>
        <authorList>
            <person name="Saricaoglu S."/>
            <person name="Isik K."/>
        </authorList>
    </citation>
    <scope>NUCLEOTIDE SEQUENCE [LARGE SCALE GENOMIC DNA]</scope>
    <source>
        <strain evidence="5 6">DSM 100528</strain>
    </source>
</reference>
<dbReference type="EMBL" id="VCKX01000327">
    <property type="protein sequence ID" value="TMR19440.1"/>
    <property type="molecule type" value="Genomic_DNA"/>
</dbReference>
<dbReference type="InterPro" id="IPR016161">
    <property type="entry name" value="Ald_DH/histidinol_DH"/>
</dbReference>
<feature type="domain" description="Aldehyde dehydrogenase" evidence="4">
    <location>
        <begin position="1"/>
        <end position="133"/>
    </location>
</feature>
<evidence type="ECO:0000313" key="6">
    <source>
        <dbReference type="Proteomes" id="UP000306628"/>
    </source>
</evidence>
<proteinExistence type="inferred from homology"/>
<comment type="caution">
    <text evidence="5">The sequence shown here is derived from an EMBL/GenBank/DDBJ whole genome shotgun (WGS) entry which is preliminary data.</text>
</comment>
<keyword evidence="6" id="KW-1185">Reference proteome</keyword>
<dbReference type="PANTHER" id="PTHR42986">
    <property type="entry name" value="BENZALDEHYDE DEHYDROGENASE YFMT"/>
    <property type="match status" value="1"/>
</dbReference>
<evidence type="ECO:0000256" key="1">
    <source>
        <dbReference type="ARBA" id="ARBA00009986"/>
    </source>
</evidence>
<keyword evidence="3" id="KW-0520">NAD</keyword>
<feature type="non-terminal residue" evidence="5">
    <location>
        <position position="1"/>
    </location>
</feature>
<dbReference type="Pfam" id="PF00171">
    <property type="entry name" value="Aldedh"/>
    <property type="match status" value="1"/>
</dbReference>
<dbReference type="Gene3D" id="3.40.309.10">
    <property type="entry name" value="Aldehyde Dehydrogenase, Chain A, domain 2"/>
    <property type="match status" value="1"/>
</dbReference>
<dbReference type="SUPFAM" id="SSF53720">
    <property type="entry name" value="ALDH-like"/>
    <property type="match status" value="1"/>
</dbReference>
<gene>
    <name evidence="5" type="ORF">ETD85_52740</name>
</gene>
<evidence type="ECO:0000259" key="4">
    <source>
        <dbReference type="Pfam" id="PF00171"/>
    </source>
</evidence>
<keyword evidence="2" id="KW-0560">Oxidoreductase</keyword>
<evidence type="ECO:0000313" key="5">
    <source>
        <dbReference type="EMBL" id="TMR19440.1"/>
    </source>
</evidence>
<dbReference type="InterPro" id="IPR015590">
    <property type="entry name" value="Aldehyde_DH_dom"/>
</dbReference>
<protein>
    <submittedName>
        <fullName evidence="5">Aldehyde dehydrogenase family protein</fullName>
    </submittedName>
</protein>
<organism evidence="5 6">
    <name type="scientific">Nonomuraea zeae</name>
    <dbReference type="NCBI Taxonomy" id="1642303"/>
    <lineage>
        <taxon>Bacteria</taxon>
        <taxon>Bacillati</taxon>
        <taxon>Actinomycetota</taxon>
        <taxon>Actinomycetes</taxon>
        <taxon>Streptosporangiales</taxon>
        <taxon>Streptosporangiaceae</taxon>
        <taxon>Nonomuraea</taxon>
    </lineage>
</organism>
<dbReference type="PANTHER" id="PTHR42986:SF1">
    <property type="entry name" value="BENZALDEHYDE DEHYDROGENASE YFMT"/>
    <property type="match status" value="1"/>
</dbReference>
<dbReference type="RefSeq" id="WP_138697403.1">
    <property type="nucleotide sequence ID" value="NZ_VCKX01000327.1"/>
</dbReference>
<name>A0A5S4FI03_9ACTN</name>
<dbReference type="Proteomes" id="UP000306628">
    <property type="component" value="Unassembled WGS sequence"/>
</dbReference>
<accession>A0A5S4FI03</accession>
<dbReference type="InterPro" id="IPR016163">
    <property type="entry name" value="Ald_DH_C"/>
</dbReference>
<dbReference type="OrthoDB" id="6882680at2"/>
<sequence>EEGAEPLAGGSPSEGLDGWFVPPTVLDLPGTEVDFWRTELFGPVVGAVRAAGTEEALGLANLSEHGLSAAVFTRDLGVTLKAVERLDVGVLHVNSESALTFPYVPFGGAKQSGFGPKEQGRAAREFYTRTMTVYLGTPA</sequence>